<organism evidence="2 3">
    <name type="scientific">Leptospira weilii str. Ecochallenge</name>
    <dbReference type="NCBI Taxonomy" id="1049986"/>
    <lineage>
        <taxon>Bacteria</taxon>
        <taxon>Pseudomonadati</taxon>
        <taxon>Spirochaetota</taxon>
        <taxon>Spirochaetia</taxon>
        <taxon>Leptospirales</taxon>
        <taxon>Leptospiraceae</taxon>
        <taxon>Leptospira</taxon>
    </lineage>
</organism>
<dbReference type="EMBL" id="AHMI02000155">
    <property type="protein sequence ID" value="EMY14499.1"/>
    <property type="molecule type" value="Genomic_DNA"/>
</dbReference>
<evidence type="ECO:0000313" key="2">
    <source>
        <dbReference type="EMBL" id="EMY14499.1"/>
    </source>
</evidence>
<accession>N1U985</accession>
<feature type="compositionally biased region" description="Polar residues" evidence="1">
    <location>
        <begin position="85"/>
        <end position="96"/>
    </location>
</feature>
<reference evidence="2 3" key="1">
    <citation type="submission" date="2013-02" db="EMBL/GenBank/DDBJ databases">
        <authorList>
            <person name="Harkins D.M."/>
            <person name="Durkin A.S."/>
            <person name="Brinkac L.M."/>
            <person name="Haft D.H."/>
            <person name="Selengut J.D."/>
            <person name="Sanka R."/>
            <person name="DePew J."/>
            <person name="Purushe J."/>
            <person name="Haake D.A."/>
            <person name="Matsunaga J."/>
            <person name="Vinetz J.M."/>
            <person name="Sutton G.G."/>
            <person name="Nierman W.C."/>
            <person name="Fouts D.E."/>
        </authorList>
    </citation>
    <scope>NUCLEOTIDE SEQUENCE [LARGE SCALE GENOMIC DNA]</scope>
    <source>
        <strain evidence="2 3">Ecochallenge</strain>
    </source>
</reference>
<name>N1U985_9LEPT</name>
<dbReference type="Proteomes" id="UP000012249">
    <property type="component" value="Unassembled WGS sequence"/>
</dbReference>
<evidence type="ECO:0000313" key="3">
    <source>
        <dbReference type="Proteomes" id="UP000012249"/>
    </source>
</evidence>
<protein>
    <submittedName>
        <fullName evidence="2">Uncharacterized protein</fullName>
    </submittedName>
</protein>
<dbReference type="AlphaFoldDB" id="N1U985"/>
<gene>
    <name evidence="2" type="ORF">LEP1GSC043_4480</name>
</gene>
<proteinExistence type="predicted"/>
<sequence length="105" mass="12511">MDPNKPSSYRKLLLGDLFQIHPDHLAAFDEHSIESYEKTTLDRWKTLAIDRKFPELFRSIEEDSRIFLTENETDIDWERKKQTTDKSSANCFSSKSPIRPTWKKY</sequence>
<feature type="region of interest" description="Disordered" evidence="1">
    <location>
        <begin position="79"/>
        <end position="105"/>
    </location>
</feature>
<comment type="caution">
    <text evidence="2">The sequence shown here is derived from an EMBL/GenBank/DDBJ whole genome shotgun (WGS) entry which is preliminary data.</text>
</comment>
<evidence type="ECO:0000256" key="1">
    <source>
        <dbReference type="SAM" id="MobiDB-lite"/>
    </source>
</evidence>